<dbReference type="AlphaFoldDB" id="A0A0A9C3H1"/>
<dbReference type="EMBL" id="GBRH01228887">
    <property type="protein sequence ID" value="JAD69008.1"/>
    <property type="molecule type" value="Transcribed_RNA"/>
</dbReference>
<reference evidence="1" key="2">
    <citation type="journal article" date="2015" name="Data Brief">
        <title>Shoot transcriptome of the giant reed, Arundo donax.</title>
        <authorList>
            <person name="Barrero R.A."/>
            <person name="Guerrero F.D."/>
            <person name="Moolhuijzen P."/>
            <person name="Goolsby J.A."/>
            <person name="Tidwell J."/>
            <person name="Bellgard S.E."/>
            <person name="Bellgard M.I."/>
        </authorList>
    </citation>
    <scope>NUCLEOTIDE SEQUENCE</scope>
    <source>
        <tissue evidence="1">Shoot tissue taken approximately 20 cm above the soil surface</tissue>
    </source>
</reference>
<proteinExistence type="predicted"/>
<reference evidence="1" key="1">
    <citation type="submission" date="2014-09" db="EMBL/GenBank/DDBJ databases">
        <authorList>
            <person name="Magalhaes I.L.F."/>
            <person name="Oliveira U."/>
            <person name="Santos F.R."/>
            <person name="Vidigal T.H.D.A."/>
            <person name="Brescovit A.D."/>
            <person name="Santos A.J."/>
        </authorList>
    </citation>
    <scope>NUCLEOTIDE SEQUENCE</scope>
    <source>
        <tissue evidence="1">Shoot tissue taken approximately 20 cm above the soil surface</tissue>
    </source>
</reference>
<evidence type="ECO:0000313" key="1">
    <source>
        <dbReference type="EMBL" id="JAD69008.1"/>
    </source>
</evidence>
<accession>A0A0A9C3H1</accession>
<name>A0A0A9C3H1_ARUDO</name>
<organism evidence="1">
    <name type="scientific">Arundo donax</name>
    <name type="common">Giant reed</name>
    <name type="synonym">Donax arundinaceus</name>
    <dbReference type="NCBI Taxonomy" id="35708"/>
    <lineage>
        <taxon>Eukaryota</taxon>
        <taxon>Viridiplantae</taxon>
        <taxon>Streptophyta</taxon>
        <taxon>Embryophyta</taxon>
        <taxon>Tracheophyta</taxon>
        <taxon>Spermatophyta</taxon>
        <taxon>Magnoliopsida</taxon>
        <taxon>Liliopsida</taxon>
        <taxon>Poales</taxon>
        <taxon>Poaceae</taxon>
        <taxon>PACMAD clade</taxon>
        <taxon>Arundinoideae</taxon>
        <taxon>Arundineae</taxon>
        <taxon>Arundo</taxon>
    </lineage>
</organism>
<protein>
    <submittedName>
        <fullName evidence="1">Uncharacterized protein</fullName>
    </submittedName>
</protein>
<sequence>MYISRERISLIAGCIFPVKRELTHI</sequence>